<dbReference type="InterPro" id="IPR010730">
    <property type="entry name" value="HET"/>
</dbReference>
<evidence type="ECO:0000313" key="3">
    <source>
        <dbReference type="Proteomes" id="UP000192596"/>
    </source>
</evidence>
<dbReference type="PANTHER" id="PTHR24148">
    <property type="entry name" value="ANKYRIN REPEAT DOMAIN-CONTAINING PROTEIN 39 HOMOLOG-RELATED"/>
    <property type="match status" value="1"/>
</dbReference>
<feature type="domain" description="Heterokaryon incompatibility" evidence="1">
    <location>
        <begin position="2"/>
        <end position="130"/>
    </location>
</feature>
<sequence>MRHLQSSAYVVTVWADALSINQVDNIEKAHQIRRMHDIYSRAQSTVVWLGPEADGSDMAMKVPLRTGSEARELGLLDHTALALNNGFQNRDPEFQGLRSMIDEIGWLYPFKAVRELFERPYWSRLWVLQEYALATKIEVRCGRNIIDGDQFNAGYLLLPMLQKSLMESARDADFFEPVRAGADYEVDTNQDGHPISRLEHLHNNTVIADRAGNLVEARNLYESWQIKADVTPQERLCILLERTNTGGPES</sequence>
<proteinExistence type="predicted"/>
<evidence type="ECO:0000259" key="1">
    <source>
        <dbReference type="Pfam" id="PF06985"/>
    </source>
</evidence>
<dbReference type="AlphaFoldDB" id="A0A1V8S896"/>
<reference evidence="3" key="1">
    <citation type="submission" date="2017-03" db="EMBL/GenBank/DDBJ databases">
        <title>Genomes of endolithic fungi from Antarctica.</title>
        <authorList>
            <person name="Coleine C."/>
            <person name="Masonjones S."/>
            <person name="Stajich J.E."/>
        </authorList>
    </citation>
    <scope>NUCLEOTIDE SEQUENCE [LARGE SCALE GENOMIC DNA]</scope>
    <source>
        <strain evidence="3">CCFEE 5527</strain>
    </source>
</reference>
<dbReference type="STRING" id="1507870.A0A1V8S896"/>
<organism evidence="2 3">
    <name type="scientific">Cryoendolithus antarcticus</name>
    <dbReference type="NCBI Taxonomy" id="1507870"/>
    <lineage>
        <taxon>Eukaryota</taxon>
        <taxon>Fungi</taxon>
        <taxon>Dikarya</taxon>
        <taxon>Ascomycota</taxon>
        <taxon>Pezizomycotina</taxon>
        <taxon>Dothideomycetes</taxon>
        <taxon>Dothideomycetidae</taxon>
        <taxon>Cladosporiales</taxon>
        <taxon>Cladosporiaceae</taxon>
        <taxon>Cryoendolithus</taxon>
    </lineage>
</organism>
<protein>
    <recommendedName>
        <fullName evidence="1">Heterokaryon incompatibility domain-containing protein</fullName>
    </recommendedName>
</protein>
<evidence type="ECO:0000313" key="2">
    <source>
        <dbReference type="EMBL" id="OQN95217.1"/>
    </source>
</evidence>
<dbReference type="OrthoDB" id="3553147at2759"/>
<name>A0A1V8S896_9PEZI</name>
<comment type="caution">
    <text evidence="2">The sequence shown here is derived from an EMBL/GenBank/DDBJ whole genome shotgun (WGS) entry which is preliminary data.</text>
</comment>
<accession>A0A1V8S896</accession>
<dbReference type="InParanoid" id="A0A1V8S896"/>
<dbReference type="PANTHER" id="PTHR24148:SF64">
    <property type="entry name" value="HETEROKARYON INCOMPATIBILITY DOMAIN-CONTAINING PROTEIN"/>
    <property type="match status" value="1"/>
</dbReference>
<dbReference type="Proteomes" id="UP000192596">
    <property type="component" value="Unassembled WGS sequence"/>
</dbReference>
<dbReference type="EMBL" id="NAJO01000126">
    <property type="protein sequence ID" value="OQN95217.1"/>
    <property type="molecule type" value="Genomic_DNA"/>
</dbReference>
<dbReference type="InterPro" id="IPR052895">
    <property type="entry name" value="HetReg/Transcr_Mod"/>
</dbReference>
<gene>
    <name evidence="2" type="ORF">B0A48_18715</name>
</gene>
<dbReference type="Pfam" id="PF06985">
    <property type="entry name" value="HET"/>
    <property type="match status" value="1"/>
</dbReference>
<keyword evidence="3" id="KW-1185">Reference proteome</keyword>